<evidence type="ECO:0000313" key="1">
    <source>
        <dbReference type="EMBL" id="CAD5211064.1"/>
    </source>
</evidence>
<proteinExistence type="predicted"/>
<sequence length="403" mass="46017">MGLIKKYGVVIGTTQENGSEKSAVYCKDAKKLLVMELEGFQQGAVFSFSYDNDGLICDLRVIDENANMEYEVKRLKIGTTVAEGDPFLTGQHEIFGTIGIPYGPHTKPGTYVDVKVSYNDLISDEFSWYVTKVFDYRTKEYVNSLGCSTPMSILYDDVLDEELSIDVHNLNRTMDSSCLNQTSTDFDEELENSVDPDIYGQNMMDVNFLMRDFYFTEPILPQSDDIEFKLLEKYKRPDLETKTFKDKVIVLGRSSNFSIVLSYSAKEFGIMFPSHDSFHQTNVGNVCNANYFMVPEGCLYDFYSYIVEEVKKISTWKIESDFRANAGYGTLAVTIGLTKEDITKKDGNLYFAFGNLIGDDRFWDFCSKEESFSFKAKLFQFKPEEEGDERVIWNVDSTSICPK</sequence>
<name>A0A811K6P2_9BILA</name>
<dbReference type="EMBL" id="CAJFDH010000002">
    <property type="protein sequence ID" value="CAD5211064.1"/>
    <property type="molecule type" value="Genomic_DNA"/>
</dbReference>
<dbReference type="AlphaFoldDB" id="A0A811K6P2"/>
<gene>
    <name evidence="1" type="ORF">BOKJ2_LOCUS3507</name>
</gene>
<evidence type="ECO:0000313" key="2">
    <source>
        <dbReference type="Proteomes" id="UP000614601"/>
    </source>
</evidence>
<dbReference type="Proteomes" id="UP000614601">
    <property type="component" value="Unassembled WGS sequence"/>
</dbReference>
<keyword evidence="2" id="KW-1185">Reference proteome</keyword>
<dbReference type="Proteomes" id="UP000783686">
    <property type="component" value="Unassembled WGS sequence"/>
</dbReference>
<organism evidence="1 2">
    <name type="scientific">Bursaphelenchus okinawaensis</name>
    <dbReference type="NCBI Taxonomy" id="465554"/>
    <lineage>
        <taxon>Eukaryota</taxon>
        <taxon>Metazoa</taxon>
        <taxon>Ecdysozoa</taxon>
        <taxon>Nematoda</taxon>
        <taxon>Chromadorea</taxon>
        <taxon>Rhabditida</taxon>
        <taxon>Tylenchina</taxon>
        <taxon>Tylenchomorpha</taxon>
        <taxon>Aphelenchoidea</taxon>
        <taxon>Aphelenchoididae</taxon>
        <taxon>Bursaphelenchus</taxon>
    </lineage>
</organism>
<accession>A0A811K6P2</accession>
<comment type="caution">
    <text evidence="1">The sequence shown here is derived from an EMBL/GenBank/DDBJ whole genome shotgun (WGS) entry which is preliminary data.</text>
</comment>
<reference evidence="1" key="1">
    <citation type="submission" date="2020-09" db="EMBL/GenBank/DDBJ databases">
        <authorList>
            <person name="Kikuchi T."/>
        </authorList>
    </citation>
    <scope>NUCLEOTIDE SEQUENCE</scope>
    <source>
        <strain evidence="1">SH1</strain>
    </source>
</reference>
<dbReference type="EMBL" id="CAJFCW020000002">
    <property type="protein sequence ID" value="CAG9092625.1"/>
    <property type="molecule type" value="Genomic_DNA"/>
</dbReference>
<protein>
    <submittedName>
        <fullName evidence="1">Uncharacterized protein</fullName>
    </submittedName>
</protein>